<dbReference type="EMBL" id="JAUEDK010000054">
    <property type="protein sequence ID" value="MDN0077121.1"/>
    <property type="molecule type" value="Genomic_DNA"/>
</dbReference>
<gene>
    <name evidence="6" type="primary">ltaE</name>
    <name evidence="6" type="ORF">QU481_19945</name>
</gene>
<dbReference type="PANTHER" id="PTHR48097">
    <property type="entry name" value="L-THREONINE ALDOLASE-RELATED"/>
    <property type="match status" value="1"/>
</dbReference>
<dbReference type="PIRSF" id="PIRSF017617">
    <property type="entry name" value="Thr_aldolase"/>
    <property type="match status" value="1"/>
</dbReference>
<sequence>MPELPIIDVRSDTVTHPTRAMREAMLNAEVGDDVYGDDPTVHRLERLAADLLGKEAALFVPTGNFGNQLALFTHCGRGDEVILGDDCHIVWHETGGAAVIAGVQLRTIESDKGVIRAEEVKKRIRDGSDIHWPKTGLICLENAHSNGRVIPLSAMADVAAVARLHGVPVHLDGARVFNAAVHLGCEVREITQYADSVMCCLSKGLAAPVGSILAGTHEFIAKARRNRKLLGGGMRQVGVLAAPGILALTEMVERLPEDHARAQRLAERLAALPGLDVDRSDVHINMVWFDLAPEVDTAKLMATLAAAGIRANPPEDGRMRLVTHWQIDDAALERLITAFATALG</sequence>
<feature type="domain" description="Aromatic amino acid beta-eliminating lyase/threonine aldolase" evidence="5">
    <location>
        <begin position="8"/>
        <end position="290"/>
    </location>
</feature>
<evidence type="ECO:0000256" key="1">
    <source>
        <dbReference type="ARBA" id="ARBA00001933"/>
    </source>
</evidence>
<name>A0ABT7XTK4_9NEIS</name>
<evidence type="ECO:0000256" key="2">
    <source>
        <dbReference type="ARBA" id="ARBA00006966"/>
    </source>
</evidence>
<evidence type="ECO:0000313" key="6">
    <source>
        <dbReference type="EMBL" id="MDN0077121.1"/>
    </source>
</evidence>
<accession>A0ABT7XTK4</accession>
<comment type="caution">
    <text evidence="6">The sequence shown here is derived from an EMBL/GenBank/DDBJ whole genome shotgun (WGS) entry which is preliminary data.</text>
</comment>
<dbReference type="RefSeq" id="WP_289831754.1">
    <property type="nucleotide sequence ID" value="NZ_JAUEDK010000054.1"/>
</dbReference>
<comment type="similarity">
    <text evidence="2">Belongs to the threonine aldolase family.</text>
</comment>
<dbReference type="NCBIfam" id="NF007825">
    <property type="entry name" value="PRK10534.1"/>
    <property type="match status" value="1"/>
</dbReference>
<keyword evidence="6" id="KW-0456">Lyase</keyword>
<evidence type="ECO:0000313" key="7">
    <source>
        <dbReference type="Proteomes" id="UP001168540"/>
    </source>
</evidence>
<dbReference type="NCBIfam" id="NF041359">
    <property type="entry name" value="GntG_guanitoxin"/>
    <property type="match status" value="1"/>
</dbReference>
<dbReference type="InterPro" id="IPR015422">
    <property type="entry name" value="PyrdxlP-dep_Trfase_small"/>
</dbReference>
<reference evidence="6" key="1">
    <citation type="submission" date="2023-06" db="EMBL/GenBank/DDBJ databases">
        <authorList>
            <person name="Zhang S."/>
        </authorList>
    </citation>
    <scope>NUCLEOTIDE SEQUENCE</scope>
    <source>
        <strain evidence="6">SG2303</strain>
    </source>
</reference>
<dbReference type="Proteomes" id="UP001168540">
    <property type="component" value="Unassembled WGS sequence"/>
</dbReference>
<dbReference type="Pfam" id="PF01212">
    <property type="entry name" value="Beta_elim_lyase"/>
    <property type="match status" value="1"/>
</dbReference>
<dbReference type="InterPro" id="IPR023603">
    <property type="entry name" value="Low_specificity_L-TA-like"/>
</dbReference>
<dbReference type="PANTHER" id="PTHR48097:SF9">
    <property type="entry name" value="L-THREONINE ALDOLASE"/>
    <property type="match status" value="1"/>
</dbReference>
<dbReference type="Gene3D" id="3.40.640.10">
    <property type="entry name" value="Type I PLP-dependent aspartate aminotransferase-like (Major domain)"/>
    <property type="match status" value="1"/>
</dbReference>
<comment type="subunit">
    <text evidence="3">Homotetramer.</text>
</comment>
<dbReference type="InterPro" id="IPR015421">
    <property type="entry name" value="PyrdxlP-dep_Trfase_major"/>
</dbReference>
<dbReference type="EC" id="4.1.2.48" evidence="6"/>
<keyword evidence="7" id="KW-1185">Reference proteome</keyword>
<dbReference type="GO" id="GO:0016829">
    <property type="term" value="F:lyase activity"/>
    <property type="evidence" value="ECO:0007669"/>
    <property type="project" value="UniProtKB-KW"/>
</dbReference>
<dbReference type="Gene3D" id="3.90.1150.10">
    <property type="entry name" value="Aspartate Aminotransferase, domain 1"/>
    <property type="match status" value="1"/>
</dbReference>
<dbReference type="CDD" id="cd06502">
    <property type="entry name" value="TA_like"/>
    <property type="match status" value="1"/>
</dbReference>
<keyword evidence="4" id="KW-0663">Pyridoxal phosphate</keyword>
<evidence type="ECO:0000256" key="4">
    <source>
        <dbReference type="ARBA" id="ARBA00022898"/>
    </source>
</evidence>
<protein>
    <submittedName>
        <fullName evidence="6">Low-specificity L-threonine aldolase</fullName>
        <ecNumber evidence="6">4.1.2.48</ecNumber>
    </submittedName>
</protein>
<organism evidence="6 7">
    <name type="scientific">Crenobacter oryzisoli</name>
    <dbReference type="NCBI Taxonomy" id="3056844"/>
    <lineage>
        <taxon>Bacteria</taxon>
        <taxon>Pseudomonadati</taxon>
        <taxon>Pseudomonadota</taxon>
        <taxon>Betaproteobacteria</taxon>
        <taxon>Neisseriales</taxon>
        <taxon>Neisseriaceae</taxon>
        <taxon>Crenobacter</taxon>
    </lineage>
</organism>
<dbReference type="InterPro" id="IPR015424">
    <property type="entry name" value="PyrdxlP-dep_Trfase"/>
</dbReference>
<evidence type="ECO:0000256" key="3">
    <source>
        <dbReference type="ARBA" id="ARBA00011881"/>
    </source>
</evidence>
<proteinExistence type="inferred from homology"/>
<dbReference type="SUPFAM" id="SSF53383">
    <property type="entry name" value="PLP-dependent transferases"/>
    <property type="match status" value="1"/>
</dbReference>
<dbReference type="InterPro" id="IPR001597">
    <property type="entry name" value="ArAA_b-elim_lyase/Thr_aldolase"/>
</dbReference>
<comment type="cofactor">
    <cofactor evidence="1">
        <name>pyridoxal 5'-phosphate</name>
        <dbReference type="ChEBI" id="CHEBI:597326"/>
    </cofactor>
</comment>
<evidence type="ECO:0000259" key="5">
    <source>
        <dbReference type="Pfam" id="PF01212"/>
    </source>
</evidence>